<sequence>MKKNPIVEDIIKTGVILYRKNYIYATNGNISVRDNNSVFITATGLCKGELKPADILKVSLDGEVTKGEPSIELRMHLGIYKSRKDVNAVILAHPFFTNLIGIQPGALNLGALPDMEKHLKNIDFIPNIKPGSPALAKAVTNAIKKTDIVVIHRYGCVTVGETLNNARYKLERLEYLARFLVYKQIIF</sequence>
<dbReference type="SUPFAM" id="SSF53639">
    <property type="entry name" value="AraD/HMP-PK domain-like"/>
    <property type="match status" value="1"/>
</dbReference>
<keyword evidence="2" id="KW-0456">Lyase</keyword>
<dbReference type="Proteomes" id="UP000885826">
    <property type="component" value="Unassembled WGS sequence"/>
</dbReference>
<dbReference type="Gene3D" id="3.40.225.10">
    <property type="entry name" value="Class II aldolase/adducin N-terminal domain"/>
    <property type="match status" value="1"/>
</dbReference>
<gene>
    <name evidence="4" type="ORF">ENI34_03140</name>
</gene>
<dbReference type="PANTHER" id="PTHR22789:SF0">
    <property type="entry name" value="3-OXO-TETRONATE 4-PHOSPHATE DECARBOXYLASE-RELATED"/>
    <property type="match status" value="1"/>
</dbReference>
<evidence type="ECO:0000259" key="3">
    <source>
        <dbReference type="SMART" id="SM01007"/>
    </source>
</evidence>
<dbReference type="InterPro" id="IPR050197">
    <property type="entry name" value="Aldolase_class_II_sugar_metab"/>
</dbReference>
<feature type="domain" description="Class II aldolase/adducin N-terminal" evidence="3">
    <location>
        <begin position="8"/>
        <end position="181"/>
    </location>
</feature>
<evidence type="ECO:0000256" key="1">
    <source>
        <dbReference type="ARBA" id="ARBA00022723"/>
    </source>
</evidence>
<dbReference type="InterPro" id="IPR036409">
    <property type="entry name" value="Aldolase_II/adducin_N_sf"/>
</dbReference>
<reference evidence="4" key="1">
    <citation type="journal article" date="2020" name="mSystems">
        <title>Genome- and Community-Level Interaction Insights into Carbon Utilization and Element Cycling Functions of Hydrothermarchaeota in Hydrothermal Sediment.</title>
        <authorList>
            <person name="Zhou Z."/>
            <person name="Liu Y."/>
            <person name="Xu W."/>
            <person name="Pan J."/>
            <person name="Luo Z.H."/>
            <person name="Li M."/>
        </authorList>
    </citation>
    <scope>NUCLEOTIDE SEQUENCE</scope>
    <source>
        <strain evidence="4">HyVt-388</strain>
    </source>
</reference>
<dbReference type="PANTHER" id="PTHR22789">
    <property type="entry name" value="FUCULOSE PHOSPHATE ALDOLASE"/>
    <property type="match status" value="1"/>
</dbReference>
<accession>A0A9C9ELP7</accession>
<comment type="caution">
    <text evidence="4">The sequence shown here is derived from an EMBL/GenBank/DDBJ whole genome shotgun (WGS) entry which is preliminary data.</text>
</comment>
<dbReference type="InterPro" id="IPR001303">
    <property type="entry name" value="Aldolase_II/adducin_N"/>
</dbReference>
<name>A0A9C9ELP7_UNCW3</name>
<dbReference type="GO" id="GO:0005829">
    <property type="term" value="C:cytosol"/>
    <property type="evidence" value="ECO:0007669"/>
    <property type="project" value="TreeGrafter"/>
</dbReference>
<evidence type="ECO:0000256" key="2">
    <source>
        <dbReference type="ARBA" id="ARBA00023239"/>
    </source>
</evidence>
<organism evidence="4 5">
    <name type="scientific">candidate division WOR-3 bacterium</name>
    <dbReference type="NCBI Taxonomy" id="2052148"/>
    <lineage>
        <taxon>Bacteria</taxon>
        <taxon>Bacteria division WOR-3</taxon>
    </lineage>
</organism>
<evidence type="ECO:0000313" key="4">
    <source>
        <dbReference type="EMBL" id="HEC78121.1"/>
    </source>
</evidence>
<keyword evidence="1" id="KW-0479">Metal-binding</keyword>
<proteinExistence type="predicted"/>
<evidence type="ECO:0000313" key="5">
    <source>
        <dbReference type="Proteomes" id="UP000885826"/>
    </source>
</evidence>
<dbReference type="GO" id="GO:0046872">
    <property type="term" value="F:metal ion binding"/>
    <property type="evidence" value="ECO:0007669"/>
    <property type="project" value="UniProtKB-KW"/>
</dbReference>
<dbReference type="EMBL" id="DRIG01000033">
    <property type="protein sequence ID" value="HEC78121.1"/>
    <property type="molecule type" value="Genomic_DNA"/>
</dbReference>
<dbReference type="GO" id="GO:0016832">
    <property type="term" value="F:aldehyde-lyase activity"/>
    <property type="evidence" value="ECO:0007669"/>
    <property type="project" value="TreeGrafter"/>
</dbReference>
<dbReference type="AlphaFoldDB" id="A0A9C9ELP7"/>
<dbReference type="SMART" id="SM01007">
    <property type="entry name" value="Aldolase_II"/>
    <property type="match status" value="1"/>
</dbReference>
<dbReference type="Pfam" id="PF00596">
    <property type="entry name" value="Aldolase_II"/>
    <property type="match status" value="1"/>
</dbReference>
<dbReference type="GO" id="GO:0019323">
    <property type="term" value="P:pentose catabolic process"/>
    <property type="evidence" value="ECO:0007669"/>
    <property type="project" value="TreeGrafter"/>
</dbReference>
<protein>
    <submittedName>
        <fullName evidence="4">Class II aldolase/adducin family protein</fullName>
    </submittedName>
</protein>